<proteinExistence type="predicted"/>
<gene>
    <name evidence="1" type="ORF">AXF42_Ash016356</name>
</gene>
<accession>A0A2H9ZZW6</accession>
<evidence type="ECO:0000313" key="2">
    <source>
        <dbReference type="Proteomes" id="UP000236161"/>
    </source>
</evidence>
<dbReference type="AlphaFoldDB" id="A0A2H9ZZW6"/>
<dbReference type="Proteomes" id="UP000236161">
    <property type="component" value="Unassembled WGS sequence"/>
</dbReference>
<dbReference type="EMBL" id="KZ452102">
    <property type="protein sequence ID" value="PKA48840.1"/>
    <property type="molecule type" value="Genomic_DNA"/>
</dbReference>
<organism evidence="1 2">
    <name type="scientific">Apostasia shenzhenica</name>
    <dbReference type="NCBI Taxonomy" id="1088818"/>
    <lineage>
        <taxon>Eukaryota</taxon>
        <taxon>Viridiplantae</taxon>
        <taxon>Streptophyta</taxon>
        <taxon>Embryophyta</taxon>
        <taxon>Tracheophyta</taxon>
        <taxon>Spermatophyta</taxon>
        <taxon>Magnoliopsida</taxon>
        <taxon>Liliopsida</taxon>
        <taxon>Asparagales</taxon>
        <taxon>Orchidaceae</taxon>
        <taxon>Apostasioideae</taxon>
        <taxon>Apostasia</taxon>
    </lineage>
</organism>
<name>A0A2H9ZZW6_9ASPA</name>
<evidence type="ECO:0000313" key="1">
    <source>
        <dbReference type="EMBL" id="PKA48840.1"/>
    </source>
</evidence>
<keyword evidence="2" id="KW-1185">Reference proteome</keyword>
<reference evidence="1 2" key="1">
    <citation type="journal article" date="2017" name="Nature">
        <title>The Apostasia genome and the evolution of orchids.</title>
        <authorList>
            <person name="Zhang G.Q."/>
            <person name="Liu K.W."/>
            <person name="Li Z."/>
            <person name="Lohaus R."/>
            <person name="Hsiao Y.Y."/>
            <person name="Niu S.C."/>
            <person name="Wang J.Y."/>
            <person name="Lin Y.C."/>
            <person name="Xu Q."/>
            <person name="Chen L.J."/>
            <person name="Yoshida K."/>
            <person name="Fujiwara S."/>
            <person name="Wang Z.W."/>
            <person name="Zhang Y.Q."/>
            <person name="Mitsuda N."/>
            <person name="Wang M."/>
            <person name="Liu G.H."/>
            <person name="Pecoraro L."/>
            <person name="Huang H.X."/>
            <person name="Xiao X.J."/>
            <person name="Lin M."/>
            <person name="Wu X.Y."/>
            <person name="Wu W.L."/>
            <person name="Chen Y.Y."/>
            <person name="Chang S.B."/>
            <person name="Sakamoto S."/>
            <person name="Ohme-Takagi M."/>
            <person name="Yagi M."/>
            <person name="Zeng S.J."/>
            <person name="Shen C.Y."/>
            <person name="Yeh C.M."/>
            <person name="Luo Y.B."/>
            <person name="Tsai W.C."/>
            <person name="Van de Peer Y."/>
            <person name="Liu Z.J."/>
        </authorList>
    </citation>
    <scope>NUCLEOTIDE SEQUENCE [LARGE SCALE GENOMIC DNA]</scope>
    <source>
        <strain evidence="2">cv. Shenzhen</strain>
        <tissue evidence="1">Stem</tissue>
    </source>
</reference>
<sequence>MPFDPIISFFKLHVAESTLKCDIPSTVVSNLIHFDNILPQWGGVIKRRL</sequence>
<protein>
    <submittedName>
        <fullName evidence="1">Uncharacterized protein</fullName>
    </submittedName>
</protein>